<dbReference type="AlphaFoldDB" id="A0A1I1T0S9"/>
<keyword evidence="3" id="KW-1185">Reference proteome</keyword>
<name>A0A1I1T0S9_9BACT</name>
<accession>A0A1I1T0S9</accession>
<sequence length="305" mass="32199">MTVFRLRSRRVTAPGVTALAVSLILACGARSGPADEDTDGGTGVTPVDPREGGCDNPIVLPLANIEVRGPLQGPSRVEGWCGDGIHDGGAEDTYLIAPAADTDVLLLMQPTTEFTPTLRVTRDGCYMDENNLPRVCAAPYGDVPFRHFFAEAGHEYFVTVDSPEGTDGHYAMQVVYTAPPIEGCPVHSTQINQEPGGFFTWSNELGGRAGSVDGRCGGPGAENMFQLNVFTPGAITFTVTADASFAPVLSIRTGCGGSTELTCTSMAEQGTSNFSLTWNFDPGVYFVVIDQNDVLGGSYKLDVAS</sequence>
<evidence type="ECO:0000313" key="3">
    <source>
        <dbReference type="Proteomes" id="UP000199400"/>
    </source>
</evidence>
<dbReference type="STRING" id="54.SAMN02745121_00413"/>
<evidence type="ECO:0000313" key="2">
    <source>
        <dbReference type="EMBL" id="SFD52236.1"/>
    </source>
</evidence>
<protein>
    <submittedName>
        <fullName evidence="2">Uncharacterized protein</fullName>
    </submittedName>
</protein>
<organism evidence="2 3">
    <name type="scientific">Nannocystis exedens</name>
    <dbReference type="NCBI Taxonomy" id="54"/>
    <lineage>
        <taxon>Bacteria</taxon>
        <taxon>Pseudomonadati</taxon>
        <taxon>Myxococcota</taxon>
        <taxon>Polyangia</taxon>
        <taxon>Nannocystales</taxon>
        <taxon>Nannocystaceae</taxon>
        <taxon>Nannocystis</taxon>
    </lineage>
</organism>
<dbReference type="PROSITE" id="PS51257">
    <property type="entry name" value="PROKAR_LIPOPROTEIN"/>
    <property type="match status" value="1"/>
</dbReference>
<dbReference type="RefSeq" id="WP_100792700.1">
    <property type="nucleotide sequence ID" value="NZ_FOMX01000002.1"/>
</dbReference>
<feature type="region of interest" description="Disordered" evidence="1">
    <location>
        <begin position="31"/>
        <end position="52"/>
    </location>
</feature>
<dbReference type="EMBL" id="FOMX01000002">
    <property type="protein sequence ID" value="SFD52236.1"/>
    <property type="molecule type" value="Genomic_DNA"/>
</dbReference>
<dbReference type="Proteomes" id="UP000199400">
    <property type="component" value="Unassembled WGS sequence"/>
</dbReference>
<evidence type="ECO:0000256" key="1">
    <source>
        <dbReference type="SAM" id="MobiDB-lite"/>
    </source>
</evidence>
<gene>
    <name evidence="2" type="ORF">SAMN02745121_00413</name>
</gene>
<dbReference type="Gene3D" id="2.60.120.380">
    <property type="match status" value="1"/>
</dbReference>
<reference evidence="3" key="1">
    <citation type="submission" date="2016-10" db="EMBL/GenBank/DDBJ databases">
        <authorList>
            <person name="Varghese N."/>
            <person name="Submissions S."/>
        </authorList>
    </citation>
    <scope>NUCLEOTIDE SEQUENCE [LARGE SCALE GENOMIC DNA]</scope>
    <source>
        <strain evidence="3">ATCC 25963</strain>
    </source>
</reference>
<proteinExistence type="predicted"/>